<name>A0A109W654_9BACT</name>
<dbReference type="GO" id="GO:0006777">
    <property type="term" value="P:Mo-molybdopterin cofactor biosynthetic process"/>
    <property type="evidence" value="ECO:0007669"/>
    <property type="project" value="UniProtKB-UniRule"/>
</dbReference>
<dbReference type="CDD" id="cd03522">
    <property type="entry name" value="MoeA_like"/>
    <property type="match status" value="1"/>
</dbReference>
<dbReference type="PANTHER" id="PTHR10192:SF28">
    <property type="entry name" value="MOLYBDOPTERIN MOLYBDENUMTRANSFERASE"/>
    <property type="match status" value="1"/>
</dbReference>
<accession>A0A109W654</accession>
<keyword evidence="1" id="KW-0479">Metal-binding</keyword>
<sequence>MKTIPVEDAVGTVLCHDITRIVPGRCKEPAFRRGHVVRPEDIPALLDIGKANLFVFDPRDGYVHEDECALRLARAASGPGISIGSPSEGKSSLTASHDGLLRIDTEALLRLNSVPDITFATIHTGQFVKAGRMVAGTRIIPLAIPEDILRQAEDICAGNAPLIEVRPLRAARVGVVTTGSEVYTGRIKDGFGPVLKRKFEHLGSSILDQVFVSDQVDMTMDAISDLAGRGADFIAVTGGMSVDPDDQTPAAIRRTGAEVVSYGAPMYPGAMFMLAYLGDIPVVGLPGCVMYHKASIFDLAVPRLLAGERLSRQDIEALGHGGLCENCPDCRYPVCGFGKA</sequence>
<keyword evidence="1" id="KW-0460">Magnesium</keyword>
<dbReference type="EMBL" id="CP014230">
    <property type="protein sequence ID" value="AMD93181.1"/>
    <property type="molecule type" value="Genomic_DNA"/>
</dbReference>
<dbReference type="EC" id="2.10.1.1" evidence="1"/>
<evidence type="ECO:0000313" key="4">
    <source>
        <dbReference type="Proteomes" id="UP000063964"/>
    </source>
</evidence>
<evidence type="ECO:0000313" key="3">
    <source>
        <dbReference type="EMBL" id="AMD93181.1"/>
    </source>
</evidence>
<dbReference type="AlphaFoldDB" id="A0A109W654"/>
<dbReference type="GO" id="GO:0005829">
    <property type="term" value="C:cytosol"/>
    <property type="evidence" value="ECO:0007669"/>
    <property type="project" value="TreeGrafter"/>
</dbReference>
<dbReference type="InterPro" id="IPR036425">
    <property type="entry name" value="MoaB/Mog-like_dom_sf"/>
</dbReference>
<dbReference type="GO" id="GO:0061599">
    <property type="term" value="F:molybdopterin molybdotransferase activity"/>
    <property type="evidence" value="ECO:0007669"/>
    <property type="project" value="UniProtKB-UniRule"/>
</dbReference>
<comment type="similarity">
    <text evidence="1">Belongs to the MoeA family.</text>
</comment>
<comment type="function">
    <text evidence="1">Catalyzes the insertion of molybdate into adenylated molybdopterin with the concomitant release of AMP.</text>
</comment>
<dbReference type="Gene3D" id="3.40.980.10">
    <property type="entry name" value="MoaB/Mog-like domain"/>
    <property type="match status" value="1"/>
</dbReference>
<dbReference type="OrthoDB" id="9767940at2"/>
<comment type="pathway">
    <text evidence="1">Cofactor biosynthesis; molybdopterin biosynthesis.</text>
</comment>
<dbReference type="Pfam" id="PF00994">
    <property type="entry name" value="MoCF_biosynth"/>
    <property type="match status" value="1"/>
</dbReference>
<dbReference type="UniPathway" id="UPA00344"/>
<dbReference type="SUPFAM" id="SSF53218">
    <property type="entry name" value="Molybdenum cofactor biosynthesis proteins"/>
    <property type="match status" value="1"/>
</dbReference>
<keyword evidence="1" id="KW-0501">Molybdenum cofactor biosynthesis</keyword>
<dbReference type="GO" id="GO:0046872">
    <property type="term" value="F:metal ion binding"/>
    <property type="evidence" value="ECO:0007669"/>
    <property type="project" value="UniProtKB-UniRule"/>
</dbReference>
<feature type="domain" description="MoaB/Mog" evidence="2">
    <location>
        <begin position="174"/>
        <end position="306"/>
    </location>
</feature>
<reference evidence="4" key="1">
    <citation type="submission" date="2016-02" db="EMBL/GenBank/DDBJ databases">
        <authorList>
            <person name="Holder M.E."/>
            <person name="Ajami N.J."/>
            <person name="Petrosino J.F."/>
        </authorList>
    </citation>
    <scope>NUCLEOTIDE SEQUENCE [LARGE SCALE GENOMIC DNA]</scope>
    <source>
        <strain evidence="4">DSM 12838</strain>
    </source>
</reference>
<protein>
    <recommendedName>
        <fullName evidence="1">Molybdopterin molybdenumtransferase</fullName>
        <ecNumber evidence="1">2.10.1.1</ecNumber>
    </recommendedName>
</protein>
<comment type="catalytic activity">
    <reaction evidence="1">
        <text>adenylyl-molybdopterin + molybdate = Mo-molybdopterin + AMP + H(+)</text>
        <dbReference type="Rhea" id="RHEA:35047"/>
        <dbReference type="ChEBI" id="CHEBI:15378"/>
        <dbReference type="ChEBI" id="CHEBI:36264"/>
        <dbReference type="ChEBI" id="CHEBI:62727"/>
        <dbReference type="ChEBI" id="CHEBI:71302"/>
        <dbReference type="ChEBI" id="CHEBI:456215"/>
    </reaction>
</comment>
<gene>
    <name evidence="3" type="ORF">AXF15_08760</name>
</gene>
<organism evidence="3 4">
    <name type="scientific">Desulfomicrobium orale DSM 12838</name>
    <dbReference type="NCBI Taxonomy" id="888061"/>
    <lineage>
        <taxon>Bacteria</taxon>
        <taxon>Pseudomonadati</taxon>
        <taxon>Thermodesulfobacteriota</taxon>
        <taxon>Desulfovibrionia</taxon>
        <taxon>Desulfovibrionales</taxon>
        <taxon>Desulfomicrobiaceae</taxon>
        <taxon>Desulfomicrobium</taxon>
    </lineage>
</organism>
<dbReference type="RefSeq" id="WP_066606161.1">
    <property type="nucleotide sequence ID" value="NZ_CP014230.1"/>
</dbReference>
<dbReference type="SMART" id="SM00852">
    <property type="entry name" value="MoCF_biosynth"/>
    <property type="match status" value="1"/>
</dbReference>
<dbReference type="InterPro" id="IPR038987">
    <property type="entry name" value="MoeA-like"/>
</dbReference>
<dbReference type="InterPro" id="IPR001453">
    <property type="entry name" value="MoaB/Mog_dom"/>
</dbReference>
<proteinExistence type="inferred from homology"/>
<evidence type="ECO:0000256" key="1">
    <source>
        <dbReference type="RuleBase" id="RU365090"/>
    </source>
</evidence>
<dbReference type="PANTHER" id="PTHR10192">
    <property type="entry name" value="MOLYBDOPTERIN BIOSYNTHESIS PROTEIN"/>
    <property type="match status" value="1"/>
</dbReference>
<comment type="cofactor">
    <cofactor evidence="1">
        <name>Mg(2+)</name>
        <dbReference type="ChEBI" id="CHEBI:18420"/>
    </cofactor>
</comment>
<dbReference type="Proteomes" id="UP000063964">
    <property type="component" value="Chromosome"/>
</dbReference>
<evidence type="ECO:0000259" key="2">
    <source>
        <dbReference type="SMART" id="SM00852"/>
    </source>
</evidence>
<dbReference type="STRING" id="888061.AXF15_08760"/>
<keyword evidence="4" id="KW-1185">Reference proteome</keyword>
<keyword evidence="1" id="KW-0500">Molybdenum</keyword>
<keyword evidence="1" id="KW-0808">Transferase</keyword>
<dbReference type="KEGG" id="doa:AXF15_08760"/>